<evidence type="ECO:0000256" key="1">
    <source>
        <dbReference type="SAM" id="MobiDB-lite"/>
    </source>
</evidence>
<evidence type="ECO:0008006" key="5">
    <source>
        <dbReference type="Google" id="ProtNLM"/>
    </source>
</evidence>
<name>A0A2A9E5A9_9MICO</name>
<dbReference type="AlphaFoldDB" id="A0A2A9E5A9"/>
<feature type="region of interest" description="Disordered" evidence="1">
    <location>
        <begin position="120"/>
        <end position="141"/>
    </location>
</feature>
<organism evidence="3 4">
    <name type="scientific">Sanguibacter antarcticus</name>
    <dbReference type="NCBI Taxonomy" id="372484"/>
    <lineage>
        <taxon>Bacteria</taxon>
        <taxon>Bacillati</taxon>
        <taxon>Actinomycetota</taxon>
        <taxon>Actinomycetes</taxon>
        <taxon>Micrococcales</taxon>
        <taxon>Sanguibacteraceae</taxon>
        <taxon>Sanguibacter</taxon>
    </lineage>
</organism>
<evidence type="ECO:0000313" key="3">
    <source>
        <dbReference type="EMBL" id="PFG33836.1"/>
    </source>
</evidence>
<keyword evidence="2" id="KW-0732">Signal</keyword>
<gene>
    <name evidence="3" type="ORF">ATL42_1728</name>
</gene>
<protein>
    <recommendedName>
        <fullName evidence="5">YpeB-like protein with protease inhibitory function</fullName>
    </recommendedName>
</protein>
<dbReference type="EMBL" id="PDJG01000001">
    <property type="protein sequence ID" value="PFG33836.1"/>
    <property type="molecule type" value="Genomic_DNA"/>
</dbReference>
<feature type="compositionally biased region" description="Low complexity" evidence="1">
    <location>
        <begin position="43"/>
        <end position="56"/>
    </location>
</feature>
<evidence type="ECO:0000256" key="2">
    <source>
        <dbReference type="SAM" id="SignalP"/>
    </source>
</evidence>
<reference evidence="3 4" key="1">
    <citation type="submission" date="2017-10" db="EMBL/GenBank/DDBJ databases">
        <title>Sequencing the genomes of 1000 actinobacteria strains.</title>
        <authorList>
            <person name="Klenk H.-P."/>
        </authorList>
    </citation>
    <scope>NUCLEOTIDE SEQUENCE [LARGE SCALE GENOMIC DNA]</scope>
    <source>
        <strain evidence="3 4">DSM 18966</strain>
    </source>
</reference>
<keyword evidence="4" id="KW-1185">Reference proteome</keyword>
<proteinExistence type="predicted"/>
<feature type="signal peptide" evidence="2">
    <location>
        <begin position="1"/>
        <end position="29"/>
    </location>
</feature>
<accession>A0A2A9E5A9</accession>
<comment type="caution">
    <text evidence="3">The sequence shown here is derived from an EMBL/GenBank/DDBJ whole genome shotgun (WGS) entry which is preliminary data.</text>
</comment>
<feature type="compositionally biased region" description="Low complexity" evidence="1">
    <location>
        <begin position="223"/>
        <end position="239"/>
    </location>
</feature>
<dbReference type="RefSeq" id="WP_143556722.1">
    <property type="nucleotide sequence ID" value="NZ_PDJG01000001.1"/>
</dbReference>
<sequence>MFRRRMGTIATTAAVVAALSIGGASLAAAATDPATPSVENHASGRAAAGSDSATRGLSGTVVTGDDADAVIAAVAAEDADADITEVRLAPDGSYRAVGTSGDDRVVYQVSADLATVTAATGRGERPEGAGRGGSADGEGRSAATVVTGDDADAVIAAVAAEDADADITEVRLAADGSYRAVGTSGDDRVVYQVSADLATVTAATGRGGRGDGAGRGHGGPGAGAADSADASGTTSGSAG</sequence>
<feature type="region of interest" description="Disordered" evidence="1">
    <location>
        <begin position="34"/>
        <end position="56"/>
    </location>
</feature>
<feature type="chain" id="PRO_5013015725" description="YpeB-like protein with protease inhibitory function" evidence="2">
    <location>
        <begin position="30"/>
        <end position="239"/>
    </location>
</feature>
<evidence type="ECO:0000313" key="4">
    <source>
        <dbReference type="Proteomes" id="UP000225548"/>
    </source>
</evidence>
<dbReference type="Proteomes" id="UP000225548">
    <property type="component" value="Unassembled WGS sequence"/>
</dbReference>
<feature type="region of interest" description="Disordered" evidence="1">
    <location>
        <begin position="201"/>
        <end position="239"/>
    </location>
</feature>